<reference evidence="1" key="1">
    <citation type="journal article" date="2020" name="Stud. Mycol.">
        <title>101 Dothideomycetes genomes: a test case for predicting lifestyles and emergence of pathogens.</title>
        <authorList>
            <person name="Haridas S."/>
            <person name="Albert R."/>
            <person name="Binder M."/>
            <person name="Bloem J."/>
            <person name="Labutti K."/>
            <person name="Salamov A."/>
            <person name="Andreopoulos B."/>
            <person name="Baker S."/>
            <person name="Barry K."/>
            <person name="Bills G."/>
            <person name="Bluhm B."/>
            <person name="Cannon C."/>
            <person name="Castanera R."/>
            <person name="Culley D."/>
            <person name="Daum C."/>
            <person name="Ezra D."/>
            <person name="Gonzalez J."/>
            <person name="Henrissat B."/>
            <person name="Kuo A."/>
            <person name="Liang C."/>
            <person name="Lipzen A."/>
            <person name="Lutzoni F."/>
            <person name="Magnuson J."/>
            <person name="Mondo S."/>
            <person name="Nolan M."/>
            <person name="Ohm R."/>
            <person name="Pangilinan J."/>
            <person name="Park H.-J."/>
            <person name="Ramirez L."/>
            <person name="Alfaro M."/>
            <person name="Sun H."/>
            <person name="Tritt A."/>
            <person name="Yoshinaga Y."/>
            <person name="Zwiers L.-H."/>
            <person name="Turgeon B."/>
            <person name="Goodwin S."/>
            <person name="Spatafora J."/>
            <person name="Crous P."/>
            <person name="Grigoriev I."/>
        </authorList>
    </citation>
    <scope>NUCLEOTIDE SEQUENCE</scope>
    <source>
        <strain evidence="1">CBS 123094</strain>
    </source>
</reference>
<sequence length="122" mass="14132">MEVQIALERINHFEVTARVLVAVLWTALVHGRTWDERGNNVYSDRGEVETRSNEMKNLFSPDMITPTSVYTSNFDDEHRRSVCCLLVFHCITLELQYASPHAFLVWHFSHCLSMASAYAHFI</sequence>
<protein>
    <submittedName>
        <fullName evidence="1">Uncharacterized protein</fullName>
    </submittedName>
</protein>
<keyword evidence="2" id="KW-1185">Reference proteome</keyword>
<organism evidence="1 2">
    <name type="scientific">Amniculicola lignicola CBS 123094</name>
    <dbReference type="NCBI Taxonomy" id="1392246"/>
    <lineage>
        <taxon>Eukaryota</taxon>
        <taxon>Fungi</taxon>
        <taxon>Dikarya</taxon>
        <taxon>Ascomycota</taxon>
        <taxon>Pezizomycotina</taxon>
        <taxon>Dothideomycetes</taxon>
        <taxon>Pleosporomycetidae</taxon>
        <taxon>Pleosporales</taxon>
        <taxon>Amniculicolaceae</taxon>
        <taxon>Amniculicola</taxon>
    </lineage>
</organism>
<accession>A0A6A5W8R0</accession>
<proteinExistence type="predicted"/>
<name>A0A6A5W8R0_9PLEO</name>
<dbReference type="EMBL" id="ML977612">
    <property type="protein sequence ID" value="KAF1997518.1"/>
    <property type="molecule type" value="Genomic_DNA"/>
</dbReference>
<evidence type="ECO:0000313" key="1">
    <source>
        <dbReference type="EMBL" id="KAF1997518.1"/>
    </source>
</evidence>
<dbReference type="AlphaFoldDB" id="A0A6A5W8R0"/>
<gene>
    <name evidence="1" type="ORF">P154DRAFT_524722</name>
</gene>
<dbReference type="Proteomes" id="UP000799779">
    <property type="component" value="Unassembled WGS sequence"/>
</dbReference>
<evidence type="ECO:0000313" key="2">
    <source>
        <dbReference type="Proteomes" id="UP000799779"/>
    </source>
</evidence>